<proteinExistence type="predicted"/>
<dbReference type="EMBL" id="CAJVQC010090981">
    <property type="protein sequence ID" value="CAG8825725.1"/>
    <property type="molecule type" value="Genomic_DNA"/>
</dbReference>
<gene>
    <name evidence="1" type="ORF">RPERSI_LOCUS26559</name>
</gene>
<sequence length="318" mass="35630">LEKAILARNTGEIVSVEKEMIKQNSEEGEIVYPLRPGKKLRVQLGDKVVPGERLTTGKVSLEEYLTIMGRSACQDYIKNQIRKVYSGQGIDINEKHIEIFARLMLSKVEVTASGDSNYLVGDIVDYWHLQKLNQKLQTAKKQPVVFKNIISSLKDLASHPASFLAGISFQNALKGLVNYALYNPIDYLQSPKECVMAGQLVPIMQTQSGRNNQGKITTRHQGGRHKRFYRLVDFKRYPKDDITGKVKSIEYDPNQGLKVGDQIISGASKDIPLKIGNNLPLKFIPDNTPIHNLELKPKKGGELIRSAGTYAEIIGREE</sequence>
<organism evidence="1 2">
    <name type="scientific">Racocetra persica</name>
    <dbReference type="NCBI Taxonomy" id="160502"/>
    <lineage>
        <taxon>Eukaryota</taxon>
        <taxon>Fungi</taxon>
        <taxon>Fungi incertae sedis</taxon>
        <taxon>Mucoromycota</taxon>
        <taxon>Glomeromycotina</taxon>
        <taxon>Glomeromycetes</taxon>
        <taxon>Diversisporales</taxon>
        <taxon>Gigasporaceae</taxon>
        <taxon>Racocetra</taxon>
    </lineage>
</organism>
<name>A0ACA9S4S6_9GLOM</name>
<comment type="caution">
    <text evidence="1">The sequence shown here is derived from an EMBL/GenBank/DDBJ whole genome shotgun (WGS) entry which is preliminary data.</text>
</comment>
<evidence type="ECO:0000313" key="2">
    <source>
        <dbReference type="Proteomes" id="UP000789920"/>
    </source>
</evidence>
<reference evidence="1" key="1">
    <citation type="submission" date="2021-06" db="EMBL/GenBank/DDBJ databases">
        <authorList>
            <person name="Kallberg Y."/>
            <person name="Tangrot J."/>
            <person name="Rosling A."/>
        </authorList>
    </citation>
    <scope>NUCLEOTIDE SEQUENCE</scope>
    <source>
        <strain evidence="1">MA461A</strain>
    </source>
</reference>
<keyword evidence="2" id="KW-1185">Reference proteome</keyword>
<protein>
    <submittedName>
        <fullName evidence="1">36307_t:CDS:1</fullName>
    </submittedName>
</protein>
<evidence type="ECO:0000313" key="1">
    <source>
        <dbReference type="EMBL" id="CAG8825725.1"/>
    </source>
</evidence>
<accession>A0ACA9S4S6</accession>
<feature type="non-terminal residue" evidence="1">
    <location>
        <position position="318"/>
    </location>
</feature>
<dbReference type="Proteomes" id="UP000789920">
    <property type="component" value="Unassembled WGS sequence"/>
</dbReference>
<feature type="non-terminal residue" evidence="1">
    <location>
        <position position="1"/>
    </location>
</feature>